<organism evidence="4 5">
    <name type="scientific">Vitis vinifera</name>
    <name type="common">Grape</name>
    <dbReference type="NCBI Taxonomy" id="29760"/>
    <lineage>
        <taxon>Eukaryota</taxon>
        <taxon>Viridiplantae</taxon>
        <taxon>Streptophyta</taxon>
        <taxon>Embryophyta</taxon>
        <taxon>Tracheophyta</taxon>
        <taxon>Spermatophyta</taxon>
        <taxon>Magnoliopsida</taxon>
        <taxon>eudicotyledons</taxon>
        <taxon>Gunneridae</taxon>
        <taxon>Pentapetalae</taxon>
        <taxon>rosids</taxon>
        <taxon>Vitales</taxon>
        <taxon>Vitaceae</taxon>
        <taxon>Viteae</taxon>
        <taxon>Vitis</taxon>
    </lineage>
</organism>
<dbReference type="GO" id="GO:0051301">
    <property type="term" value="P:cell division"/>
    <property type="evidence" value="ECO:0007669"/>
    <property type="project" value="UniProtKB-KW"/>
</dbReference>
<dbReference type="AlphaFoldDB" id="A0A438H2I8"/>
<proteinExistence type="predicted"/>
<dbReference type="Pfam" id="PF00134">
    <property type="entry name" value="Cyclin_N"/>
    <property type="match status" value="1"/>
</dbReference>
<reference evidence="4 5" key="1">
    <citation type="journal article" date="2018" name="PLoS Genet.">
        <title>Population sequencing reveals clonal diversity and ancestral inbreeding in the grapevine cultivar Chardonnay.</title>
        <authorList>
            <person name="Roach M.J."/>
            <person name="Johnson D.L."/>
            <person name="Bohlmann J."/>
            <person name="van Vuuren H.J."/>
            <person name="Jones S.J."/>
            <person name="Pretorius I.S."/>
            <person name="Schmidt S.A."/>
            <person name="Borneman A.R."/>
        </authorList>
    </citation>
    <scope>NUCLEOTIDE SEQUENCE [LARGE SCALE GENOMIC DNA]</scope>
    <source>
        <strain evidence="5">cv. Chardonnay</strain>
        <tissue evidence="4">Leaf</tissue>
    </source>
</reference>
<evidence type="ECO:0000256" key="1">
    <source>
        <dbReference type="ARBA" id="ARBA00022618"/>
    </source>
</evidence>
<accession>A0A438H2I8</accession>
<dbReference type="Gene3D" id="1.10.472.10">
    <property type="entry name" value="Cyclin-like"/>
    <property type="match status" value="1"/>
</dbReference>
<dbReference type="Proteomes" id="UP000288805">
    <property type="component" value="Unassembled WGS sequence"/>
</dbReference>
<dbReference type="InterPro" id="IPR039361">
    <property type="entry name" value="Cyclin"/>
</dbReference>
<evidence type="ECO:0000256" key="2">
    <source>
        <dbReference type="ARBA" id="ARBA00023306"/>
    </source>
</evidence>
<dbReference type="PANTHER" id="PTHR10177">
    <property type="entry name" value="CYCLINS"/>
    <property type="match status" value="1"/>
</dbReference>
<dbReference type="InterPro" id="IPR006671">
    <property type="entry name" value="Cyclin_N"/>
</dbReference>
<dbReference type="InterPro" id="IPR036915">
    <property type="entry name" value="Cyclin-like_sf"/>
</dbReference>
<evidence type="ECO:0000259" key="3">
    <source>
        <dbReference type="Pfam" id="PF00134"/>
    </source>
</evidence>
<feature type="domain" description="Cyclin N-terminal" evidence="3">
    <location>
        <begin position="44"/>
        <end position="89"/>
    </location>
</feature>
<keyword evidence="2" id="KW-0131">Cell cycle</keyword>
<name>A0A438H2I8_VITVI</name>
<evidence type="ECO:0000313" key="4">
    <source>
        <dbReference type="EMBL" id="RVW78800.1"/>
    </source>
</evidence>
<keyword evidence="1" id="KW-0132">Cell division</keyword>
<evidence type="ECO:0000313" key="5">
    <source>
        <dbReference type="Proteomes" id="UP000288805"/>
    </source>
</evidence>
<comment type="caution">
    <text evidence="4">The sequence shown here is derived from an EMBL/GenBank/DDBJ whole genome shotgun (WGS) entry which is preliminary data.</text>
</comment>
<protein>
    <submittedName>
        <fullName evidence="4">Cyclin-B2-3</fullName>
    </submittedName>
</protein>
<dbReference type="EMBL" id="QGNW01000290">
    <property type="protein sequence ID" value="RVW78800.1"/>
    <property type="molecule type" value="Genomic_DNA"/>
</dbReference>
<gene>
    <name evidence="4" type="primary">CYCB2-3</name>
    <name evidence="4" type="ORF">CK203_050973</name>
</gene>
<sequence>MAKTRSSKHLYLRNQRNWYCSPLDQLNQRIVPSLVWKPTRQNSDLPVPMMRGILIGWLIEVCYKFEPMDETLYLMVNLIDRFLALKPVRFLKAAQSDKKLELLSFFIVELCLFENVTRLVIQIEY</sequence>
<dbReference type="SUPFAM" id="SSF47954">
    <property type="entry name" value="Cyclin-like"/>
    <property type="match status" value="1"/>
</dbReference>